<dbReference type="Proteomes" id="UP000694701">
    <property type="component" value="Unplaced"/>
</dbReference>
<evidence type="ECO:0000256" key="1">
    <source>
        <dbReference type="ARBA" id="ARBA00023180"/>
    </source>
</evidence>
<dbReference type="Pfam" id="PF07654">
    <property type="entry name" value="C1-set"/>
    <property type="match status" value="1"/>
</dbReference>
<dbReference type="InterPro" id="IPR003006">
    <property type="entry name" value="Ig/MHC_CS"/>
</dbReference>
<dbReference type="AlphaFoldDB" id="A0A8C2PV87"/>
<dbReference type="GO" id="GO:0009897">
    <property type="term" value="C:external side of plasma membrane"/>
    <property type="evidence" value="ECO:0007669"/>
    <property type="project" value="TreeGrafter"/>
</dbReference>
<keyword evidence="2" id="KW-0393">Immunoglobulin domain</keyword>
<keyword evidence="1" id="KW-0325">Glycoprotein</keyword>
<dbReference type="GO" id="GO:0006955">
    <property type="term" value="P:immune response"/>
    <property type="evidence" value="ECO:0007669"/>
    <property type="project" value="TreeGrafter"/>
</dbReference>
<dbReference type="GO" id="GO:0005615">
    <property type="term" value="C:extracellular space"/>
    <property type="evidence" value="ECO:0007669"/>
    <property type="project" value="TreeGrafter"/>
</dbReference>
<accession>A0A8C2PV87</accession>
<dbReference type="PANTHER" id="PTHR16675:SF193">
    <property type="entry name" value="LOC571647 PROTEIN-RELATED"/>
    <property type="match status" value="1"/>
</dbReference>
<dbReference type="InterPro" id="IPR036179">
    <property type="entry name" value="Ig-like_dom_sf"/>
</dbReference>
<evidence type="ECO:0000256" key="2">
    <source>
        <dbReference type="ARBA" id="ARBA00023319"/>
    </source>
</evidence>
<organism evidence="4 5">
    <name type="scientific">Cyprinus carpio</name>
    <name type="common">Common carp</name>
    <dbReference type="NCBI Taxonomy" id="7962"/>
    <lineage>
        <taxon>Eukaryota</taxon>
        <taxon>Metazoa</taxon>
        <taxon>Chordata</taxon>
        <taxon>Craniata</taxon>
        <taxon>Vertebrata</taxon>
        <taxon>Euteleostomi</taxon>
        <taxon>Actinopterygii</taxon>
        <taxon>Neopterygii</taxon>
        <taxon>Teleostei</taxon>
        <taxon>Ostariophysi</taxon>
        <taxon>Cypriniformes</taxon>
        <taxon>Cyprinidae</taxon>
        <taxon>Cyprininae</taxon>
        <taxon>Cyprinus</taxon>
    </lineage>
</organism>
<dbReference type="PROSITE" id="PS00290">
    <property type="entry name" value="IG_MHC"/>
    <property type="match status" value="1"/>
</dbReference>
<protein>
    <recommendedName>
        <fullName evidence="3">Immunoglobulin C1-set domain-containing protein</fullName>
    </recommendedName>
</protein>
<name>A0A8C2PV87_CYPCA</name>
<dbReference type="InterPro" id="IPR050208">
    <property type="entry name" value="MHC_class-I_related"/>
</dbReference>
<dbReference type="InterPro" id="IPR013783">
    <property type="entry name" value="Ig-like_fold"/>
</dbReference>
<evidence type="ECO:0000313" key="4">
    <source>
        <dbReference type="Ensembl" id="ENSCCRP00020085701.1"/>
    </source>
</evidence>
<dbReference type="InterPro" id="IPR003597">
    <property type="entry name" value="Ig_C1-set"/>
</dbReference>
<sequence>MISPPDVHVFARKSRDKTKRRLTCLATGFHSKDVMLTIRKYRSPLPEDEFESTGNRPNHDGTFQLRKSVIIQEDEKADFDCFVAHRTFKEPIIVRWGSHAFSRRFYPKQFTVHSGYNYYFILPVCVFPGNLIHNLLCC</sequence>
<dbReference type="PANTHER" id="PTHR16675">
    <property type="entry name" value="MHC CLASS I-RELATED"/>
    <property type="match status" value="1"/>
</dbReference>
<dbReference type="SUPFAM" id="SSF48726">
    <property type="entry name" value="Immunoglobulin"/>
    <property type="match status" value="1"/>
</dbReference>
<evidence type="ECO:0000313" key="5">
    <source>
        <dbReference type="Proteomes" id="UP000694701"/>
    </source>
</evidence>
<dbReference type="Ensembl" id="ENSCCRT00020093780.1">
    <property type="protein sequence ID" value="ENSCCRP00020085701.1"/>
    <property type="gene ID" value="ENSCCRG00020039472.1"/>
</dbReference>
<dbReference type="Gene3D" id="2.60.40.10">
    <property type="entry name" value="Immunoglobulins"/>
    <property type="match status" value="1"/>
</dbReference>
<proteinExistence type="predicted"/>
<feature type="domain" description="Immunoglobulin C1-set" evidence="3">
    <location>
        <begin position="19"/>
        <end position="91"/>
    </location>
</feature>
<evidence type="ECO:0000259" key="3">
    <source>
        <dbReference type="SMART" id="SM00407"/>
    </source>
</evidence>
<dbReference type="SMART" id="SM00407">
    <property type="entry name" value="IGc1"/>
    <property type="match status" value="1"/>
</dbReference>
<reference evidence="4" key="1">
    <citation type="submission" date="2025-08" db="UniProtKB">
        <authorList>
            <consortium name="Ensembl"/>
        </authorList>
    </citation>
    <scope>IDENTIFICATION</scope>
</reference>